<organism evidence="2 3">
    <name type="scientific">Lignipirellula cremea</name>
    <dbReference type="NCBI Taxonomy" id="2528010"/>
    <lineage>
        <taxon>Bacteria</taxon>
        <taxon>Pseudomonadati</taxon>
        <taxon>Planctomycetota</taxon>
        <taxon>Planctomycetia</taxon>
        <taxon>Pirellulales</taxon>
        <taxon>Pirellulaceae</taxon>
        <taxon>Lignipirellula</taxon>
    </lineage>
</organism>
<name>A0A518E4E2_9BACT</name>
<evidence type="ECO:0008006" key="4">
    <source>
        <dbReference type="Google" id="ProtNLM"/>
    </source>
</evidence>
<dbReference type="InterPro" id="IPR015915">
    <property type="entry name" value="Kelch-typ_b-propeller"/>
</dbReference>
<dbReference type="SUPFAM" id="SSF50965">
    <property type="entry name" value="Galactose oxidase, central domain"/>
    <property type="match status" value="1"/>
</dbReference>
<evidence type="ECO:0000256" key="1">
    <source>
        <dbReference type="SAM" id="SignalP"/>
    </source>
</evidence>
<dbReference type="Proteomes" id="UP000317648">
    <property type="component" value="Chromosome"/>
</dbReference>
<dbReference type="InterPro" id="IPR011043">
    <property type="entry name" value="Gal_Oxase/kelch_b-propeller"/>
</dbReference>
<accession>A0A518E4E2</accession>
<gene>
    <name evidence="2" type="ORF">Pla8534_68770</name>
</gene>
<sequence precursor="true">MIRAIRLMTFACSLLAVFTLLGVAIACGAETERGDSPLAKLAASMPPGSWAELQTEMPEGLWRSPLVDGGRNNGGSGGLHIAGWTDDAHWDSKTGQFLYMGLRQTRQFIAYSEEKNAWRVIELDRDSDNPCFLSRFGHIYSSNGFDPQRSRFYHRYNSYSNEKKGVDLTGGVSYFDTTTEKWTKLPPIPADSTFTGMAIEYFSALDGVLILGPQAWFFSNARQKWEPLGPCPVDGYHSLVRHNPFRNEVLMAGGNHNRRTVARLKADGTIERLKDFPTDLGVQSDKITIDPATGRYLIQAGNKNEPKQLYEFDSDQNTYRIVDAFTAGWPFTRYDMPVCAFIPEYNVSMWADSRGMFLYRHASLEQSP</sequence>
<reference evidence="2 3" key="1">
    <citation type="submission" date="2019-02" db="EMBL/GenBank/DDBJ databases">
        <title>Deep-cultivation of Planctomycetes and their phenomic and genomic characterization uncovers novel biology.</title>
        <authorList>
            <person name="Wiegand S."/>
            <person name="Jogler M."/>
            <person name="Boedeker C."/>
            <person name="Pinto D."/>
            <person name="Vollmers J."/>
            <person name="Rivas-Marin E."/>
            <person name="Kohn T."/>
            <person name="Peeters S.H."/>
            <person name="Heuer A."/>
            <person name="Rast P."/>
            <person name="Oberbeckmann S."/>
            <person name="Bunk B."/>
            <person name="Jeske O."/>
            <person name="Meyerdierks A."/>
            <person name="Storesund J.E."/>
            <person name="Kallscheuer N."/>
            <person name="Luecker S."/>
            <person name="Lage O.M."/>
            <person name="Pohl T."/>
            <person name="Merkel B.J."/>
            <person name="Hornburger P."/>
            <person name="Mueller R.-W."/>
            <person name="Bruemmer F."/>
            <person name="Labrenz M."/>
            <person name="Spormann A.M."/>
            <person name="Op den Camp H."/>
            <person name="Overmann J."/>
            <person name="Amann R."/>
            <person name="Jetten M.S.M."/>
            <person name="Mascher T."/>
            <person name="Medema M.H."/>
            <person name="Devos D.P."/>
            <person name="Kaster A.-K."/>
            <person name="Ovreas L."/>
            <person name="Rohde M."/>
            <person name="Galperin M.Y."/>
            <person name="Jogler C."/>
        </authorList>
    </citation>
    <scope>NUCLEOTIDE SEQUENCE [LARGE SCALE GENOMIC DNA]</scope>
    <source>
        <strain evidence="2 3">Pla85_3_4</strain>
    </source>
</reference>
<proteinExistence type="predicted"/>
<keyword evidence="1" id="KW-0732">Signal</keyword>
<evidence type="ECO:0000313" key="3">
    <source>
        <dbReference type="Proteomes" id="UP000317648"/>
    </source>
</evidence>
<evidence type="ECO:0000313" key="2">
    <source>
        <dbReference type="EMBL" id="QDU98966.1"/>
    </source>
</evidence>
<dbReference type="OrthoDB" id="9177697at2"/>
<dbReference type="Gene3D" id="2.120.10.80">
    <property type="entry name" value="Kelch-type beta propeller"/>
    <property type="match status" value="1"/>
</dbReference>
<dbReference type="AlphaFoldDB" id="A0A518E4E2"/>
<keyword evidence="3" id="KW-1185">Reference proteome</keyword>
<dbReference type="PROSITE" id="PS51257">
    <property type="entry name" value="PROKAR_LIPOPROTEIN"/>
    <property type="match status" value="1"/>
</dbReference>
<dbReference type="KEGG" id="lcre:Pla8534_68770"/>
<feature type="signal peptide" evidence="1">
    <location>
        <begin position="1"/>
        <end position="28"/>
    </location>
</feature>
<dbReference type="RefSeq" id="WP_145058615.1">
    <property type="nucleotide sequence ID" value="NZ_CP036433.1"/>
</dbReference>
<feature type="chain" id="PRO_5021839319" description="Kelch motif protein" evidence="1">
    <location>
        <begin position="29"/>
        <end position="368"/>
    </location>
</feature>
<dbReference type="EMBL" id="CP036433">
    <property type="protein sequence ID" value="QDU98966.1"/>
    <property type="molecule type" value="Genomic_DNA"/>
</dbReference>
<protein>
    <recommendedName>
        <fullName evidence="4">Kelch motif protein</fullName>
    </recommendedName>
</protein>